<keyword evidence="4 5" id="KW-0378">Hydrolase</keyword>
<evidence type="ECO:0000256" key="4">
    <source>
        <dbReference type="ARBA" id="ARBA00022801"/>
    </source>
</evidence>
<dbReference type="GO" id="GO:0016788">
    <property type="term" value="F:hydrolase activity, acting on ester bonds"/>
    <property type="evidence" value="ECO:0007669"/>
    <property type="project" value="UniProtKB-UniRule"/>
</dbReference>
<dbReference type="CDD" id="cd16964">
    <property type="entry name" value="YqgF"/>
    <property type="match status" value="1"/>
</dbReference>
<dbReference type="GO" id="GO:0000967">
    <property type="term" value="P:rRNA 5'-end processing"/>
    <property type="evidence" value="ECO:0007669"/>
    <property type="project" value="UniProtKB-UniRule"/>
</dbReference>
<proteinExistence type="inferred from homology"/>
<feature type="compositionally biased region" description="Basic and acidic residues" evidence="6">
    <location>
        <begin position="8"/>
        <end position="22"/>
    </location>
</feature>
<dbReference type="AlphaFoldDB" id="A0A537J0P7"/>
<dbReference type="EMBL" id="VBAP01000006">
    <property type="protein sequence ID" value="TMI77119.1"/>
    <property type="molecule type" value="Genomic_DNA"/>
</dbReference>
<evidence type="ECO:0000313" key="8">
    <source>
        <dbReference type="EMBL" id="TMI77119.1"/>
    </source>
</evidence>
<dbReference type="PANTHER" id="PTHR33317:SF4">
    <property type="entry name" value="POLYNUCLEOTIDYL TRANSFERASE, RIBONUCLEASE H-LIKE SUPERFAMILY PROTEIN"/>
    <property type="match status" value="1"/>
</dbReference>
<dbReference type="InterPro" id="IPR006641">
    <property type="entry name" value="YqgF/RNaseH-like_dom"/>
</dbReference>
<organism evidence="8 9">
    <name type="scientific">Candidatus Segetimicrobium genomatis</name>
    <dbReference type="NCBI Taxonomy" id="2569760"/>
    <lineage>
        <taxon>Bacteria</taxon>
        <taxon>Bacillati</taxon>
        <taxon>Candidatus Sysuimicrobiota</taxon>
        <taxon>Candidatus Sysuimicrobiia</taxon>
        <taxon>Candidatus Sysuimicrobiales</taxon>
        <taxon>Candidatus Segetimicrobiaceae</taxon>
        <taxon>Candidatus Segetimicrobium</taxon>
    </lineage>
</organism>
<accession>A0A537J0P7</accession>
<evidence type="ECO:0000256" key="3">
    <source>
        <dbReference type="ARBA" id="ARBA00022722"/>
    </source>
</evidence>
<dbReference type="Pfam" id="PF03652">
    <property type="entry name" value="RuvX"/>
    <property type="match status" value="1"/>
</dbReference>
<comment type="function">
    <text evidence="5">Could be a nuclease involved in processing of the 5'-end of pre-16S rRNA.</text>
</comment>
<dbReference type="HAMAP" id="MF_00651">
    <property type="entry name" value="Nuclease_YqgF"/>
    <property type="match status" value="1"/>
</dbReference>
<dbReference type="EC" id="3.1.-.-" evidence="5"/>
<feature type="domain" description="YqgF/RNase H-like" evidence="7">
    <location>
        <begin position="27"/>
        <end position="127"/>
    </location>
</feature>
<comment type="caution">
    <text evidence="8">The sequence shown here is derived from an EMBL/GenBank/DDBJ whole genome shotgun (WGS) entry which is preliminary data.</text>
</comment>
<evidence type="ECO:0000256" key="6">
    <source>
        <dbReference type="SAM" id="MobiDB-lite"/>
    </source>
</evidence>
<keyword evidence="2 5" id="KW-0690">Ribosome biogenesis</keyword>
<comment type="subcellular location">
    <subcellularLocation>
        <location evidence="5">Cytoplasm</location>
    </subcellularLocation>
</comment>
<dbReference type="InterPro" id="IPR037027">
    <property type="entry name" value="YqgF/RNaseH-like_dom_sf"/>
</dbReference>
<evidence type="ECO:0000256" key="5">
    <source>
        <dbReference type="HAMAP-Rule" id="MF_00651"/>
    </source>
</evidence>
<dbReference type="Gene3D" id="3.30.420.140">
    <property type="entry name" value="YqgF/RNase H-like domain"/>
    <property type="match status" value="1"/>
</dbReference>
<dbReference type="GO" id="GO:0005829">
    <property type="term" value="C:cytosol"/>
    <property type="evidence" value="ECO:0007669"/>
    <property type="project" value="TreeGrafter"/>
</dbReference>
<sequence length="163" mass="17901">MSAHTRRGRGDRERPRRPHQGGEEITVRILALDVGEKRIGVAVSDPGGMIAQPAGVIIRRSRRQAIAEIRTRVVACDAGRIVVGLPVRMDGTEGEAAAGVRKFVDLLREAVPVPVDVQDERLSTAEADRAMIAGGVRRLRRRASRDAVAAALFLQTYLDRRRH</sequence>
<gene>
    <name evidence="8" type="primary">ruvX</name>
    <name evidence="8" type="ORF">E6H05_01045</name>
</gene>
<name>A0A537J0P7_9BACT</name>
<dbReference type="PANTHER" id="PTHR33317">
    <property type="entry name" value="POLYNUCLEOTIDYL TRANSFERASE, RIBONUCLEASE H-LIKE SUPERFAMILY PROTEIN"/>
    <property type="match status" value="1"/>
</dbReference>
<evidence type="ECO:0000256" key="1">
    <source>
        <dbReference type="ARBA" id="ARBA00022490"/>
    </source>
</evidence>
<dbReference type="SMART" id="SM00732">
    <property type="entry name" value="YqgFc"/>
    <property type="match status" value="1"/>
</dbReference>
<dbReference type="InterPro" id="IPR005227">
    <property type="entry name" value="YqgF"/>
</dbReference>
<dbReference type="InterPro" id="IPR012337">
    <property type="entry name" value="RNaseH-like_sf"/>
</dbReference>
<keyword evidence="3 5" id="KW-0540">Nuclease</keyword>
<dbReference type="SUPFAM" id="SSF53098">
    <property type="entry name" value="Ribonuclease H-like"/>
    <property type="match status" value="1"/>
</dbReference>
<comment type="similarity">
    <text evidence="5">Belongs to the YqgF HJR family.</text>
</comment>
<dbReference type="GO" id="GO:0004518">
    <property type="term" value="F:nuclease activity"/>
    <property type="evidence" value="ECO:0007669"/>
    <property type="project" value="UniProtKB-KW"/>
</dbReference>
<protein>
    <recommendedName>
        <fullName evidence="5">Putative pre-16S rRNA nuclease</fullName>
        <ecNumber evidence="5">3.1.-.-</ecNumber>
    </recommendedName>
</protein>
<reference evidence="8 9" key="1">
    <citation type="journal article" date="2019" name="Nat. Microbiol.">
        <title>Mediterranean grassland soil C-N compound turnover is dependent on rainfall and depth, and is mediated by genomically divergent microorganisms.</title>
        <authorList>
            <person name="Diamond S."/>
            <person name="Andeer P.F."/>
            <person name="Li Z."/>
            <person name="Crits-Christoph A."/>
            <person name="Burstein D."/>
            <person name="Anantharaman K."/>
            <person name="Lane K.R."/>
            <person name="Thomas B.C."/>
            <person name="Pan C."/>
            <person name="Northen T.R."/>
            <person name="Banfield J.F."/>
        </authorList>
    </citation>
    <scope>NUCLEOTIDE SEQUENCE [LARGE SCALE GENOMIC DNA]</scope>
    <source>
        <strain evidence="8">NP_8</strain>
    </source>
</reference>
<evidence type="ECO:0000259" key="7">
    <source>
        <dbReference type="SMART" id="SM00732"/>
    </source>
</evidence>
<dbReference type="NCBIfam" id="TIGR00250">
    <property type="entry name" value="RNAse_H_YqgF"/>
    <property type="match status" value="1"/>
</dbReference>
<feature type="region of interest" description="Disordered" evidence="6">
    <location>
        <begin position="1"/>
        <end position="22"/>
    </location>
</feature>
<evidence type="ECO:0000313" key="9">
    <source>
        <dbReference type="Proteomes" id="UP000318834"/>
    </source>
</evidence>
<dbReference type="Proteomes" id="UP000318834">
    <property type="component" value="Unassembled WGS sequence"/>
</dbReference>
<evidence type="ECO:0000256" key="2">
    <source>
        <dbReference type="ARBA" id="ARBA00022517"/>
    </source>
</evidence>
<keyword evidence="1 5" id="KW-0963">Cytoplasm</keyword>